<name>A0ABX8VCX7_9FLAO</name>
<gene>
    <name evidence="9" type="ORF">K1I41_02100</name>
</gene>
<keyword evidence="2" id="KW-0645">Protease</keyword>
<feature type="signal peptide" evidence="6">
    <location>
        <begin position="1"/>
        <end position="20"/>
    </location>
</feature>
<evidence type="ECO:0000256" key="2">
    <source>
        <dbReference type="ARBA" id="ARBA00022670"/>
    </source>
</evidence>
<dbReference type="InterPro" id="IPR007863">
    <property type="entry name" value="Peptidase_M16_C"/>
</dbReference>
<evidence type="ECO:0000313" key="10">
    <source>
        <dbReference type="Proteomes" id="UP000825381"/>
    </source>
</evidence>
<evidence type="ECO:0000256" key="1">
    <source>
        <dbReference type="ARBA" id="ARBA00007261"/>
    </source>
</evidence>
<dbReference type="EMBL" id="CP080429">
    <property type="protein sequence ID" value="QYJ68695.1"/>
    <property type="molecule type" value="Genomic_DNA"/>
</dbReference>
<dbReference type="RefSeq" id="WP_220641035.1">
    <property type="nucleotide sequence ID" value="NZ_CP080429.1"/>
</dbReference>
<keyword evidence="3" id="KW-0378">Hydrolase</keyword>
<evidence type="ECO:0000259" key="7">
    <source>
        <dbReference type="Pfam" id="PF00675"/>
    </source>
</evidence>
<dbReference type="Proteomes" id="UP000825381">
    <property type="component" value="Chromosome"/>
</dbReference>
<keyword evidence="4" id="KW-0862">Zinc</keyword>
<dbReference type="Gene3D" id="3.30.830.10">
    <property type="entry name" value="Metalloenzyme, LuxS/M16 peptidase-like"/>
    <property type="match status" value="2"/>
</dbReference>
<dbReference type="PANTHER" id="PTHR43690">
    <property type="entry name" value="NARDILYSIN"/>
    <property type="match status" value="1"/>
</dbReference>
<evidence type="ECO:0000256" key="6">
    <source>
        <dbReference type="SAM" id="SignalP"/>
    </source>
</evidence>
<evidence type="ECO:0000313" key="9">
    <source>
        <dbReference type="EMBL" id="QYJ68695.1"/>
    </source>
</evidence>
<dbReference type="PANTHER" id="PTHR43690:SF17">
    <property type="entry name" value="PROTEIN YHJJ"/>
    <property type="match status" value="1"/>
</dbReference>
<feature type="domain" description="Peptidase M16 C-terminal" evidence="8">
    <location>
        <begin position="190"/>
        <end position="367"/>
    </location>
</feature>
<dbReference type="SUPFAM" id="SSF63411">
    <property type="entry name" value="LuxS/MPP-like metallohydrolase"/>
    <property type="match status" value="2"/>
</dbReference>
<dbReference type="Pfam" id="PF05193">
    <property type="entry name" value="Peptidase_M16_C"/>
    <property type="match status" value="1"/>
</dbReference>
<dbReference type="InterPro" id="IPR011765">
    <property type="entry name" value="Pept_M16_N"/>
</dbReference>
<organism evidence="9 10">
    <name type="scientific">Flavobacterium litorale</name>
    <dbReference type="NCBI Taxonomy" id="2856519"/>
    <lineage>
        <taxon>Bacteria</taxon>
        <taxon>Pseudomonadati</taxon>
        <taxon>Bacteroidota</taxon>
        <taxon>Flavobacteriia</taxon>
        <taxon>Flavobacteriales</taxon>
        <taxon>Flavobacteriaceae</taxon>
        <taxon>Flavobacterium</taxon>
    </lineage>
</organism>
<evidence type="ECO:0000259" key="8">
    <source>
        <dbReference type="Pfam" id="PF05193"/>
    </source>
</evidence>
<keyword evidence="5" id="KW-0482">Metalloprotease</keyword>
<proteinExistence type="inferred from homology"/>
<sequence length="441" mass="50444">MRKSLMALGSLLMLGGVASAQKVAFEEYDLDNGMHVILHQDNTAPVIITSVMYHVGAKDENPDRTGFAHFFEHLLFEGTENIERGEWFKIVTANGGNNNANTTDDRTYYYEVFPSNNLELGLWMESERLMHPVISQVGVDTQNEVVKEEKRLRVDNQPYGNLIAEVKKNMFKKHPYRWATIGSMEHLDAATLEEFQAFNKKYYVPNNAVLVVAGDLDINQTKKWIEQYFGPIPKGAPVTRKSYKEEPITKQFRATYEDPNIQLPMVIAAYRTPSMKTRDARVLDMISTILSAGKSSRMYKKIVDDKKMALQMGAFNYSQEDYGMYIVYGIPMQGYTAEDIMKEADAEIATLQTELISKKEFEKLQNIYESQYVNSNASVEGVASNLATYYMLYGDVNLINTEIDIYRSITREEIRDVAKKYLNPNQRMILDYVPAKDKAQN</sequence>
<dbReference type="InterPro" id="IPR050626">
    <property type="entry name" value="Peptidase_M16"/>
</dbReference>
<feature type="domain" description="Peptidase M16 N-terminal" evidence="7">
    <location>
        <begin position="36"/>
        <end position="177"/>
    </location>
</feature>
<evidence type="ECO:0000256" key="3">
    <source>
        <dbReference type="ARBA" id="ARBA00022801"/>
    </source>
</evidence>
<dbReference type="Pfam" id="PF00675">
    <property type="entry name" value="Peptidase_M16"/>
    <property type="match status" value="1"/>
</dbReference>
<feature type="chain" id="PRO_5045108961" evidence="6">
    <location>
        <begin position="21"/>
        <end position="441"/>
    </location>
</feature>
<evidence type="ECO:0000256" key="5">
    <source>
        <dbReference type="ARBA" id="ARBA00023049"/>
    </source>
</evidence>
<evidence type="ECO:0000256" key="4">
    <source>
        <dbReference type="ARBA" id="ARBA00022833"/>
    </source>
</evidence>
<reference evidence="9 10" key="1">
    <citation type="submission" date="2021-07" db="EMBL/GenBank/DDBJ databases">
        <title>Flavobacterium WSW3-B6 sp.nov, isolated from seaweed.</title>
        <authorList>
            <person name="Muhammad N."/>
            <person name="Ho H."/>
            <person name="Lee Y.-J."/>
            <person name="Nguyen T."/>
            <person name="Ho J."/>
            <person name="Kim S.-G."/>
        </authorList>
    </citation>
    <scope>NUCLEOTIDE SEQUENCE [LARGE SCALE GENOMIC DNA]</scope>
    <source>
        <strain evidence="9 10">WSW3-B6</strain>
    </source>
</reference>
<protein>
    <submittedName>
        <fullName evidence="9">Insulinase family protein</fullName>
    </submittedName>
</protein>
<comment type="similarity">
    <text evidence="1">Belongs to the peptidase M16 family.</text>
</comment>
<accession>A0ABX8VCX7</accession>
<keyword evidence="6" id="KW-0732">Signal</keyword>
<dbReference type="InterPro" id="IPR011249">
    <property type="entry name" value="Metalloenz_LuxS/M16"/>
</dbReference>
<keyword evidence="10" id="KW-1185">Reference proteome</keyword>